<sequence length="694" mass="75980">MSNNHALKQLSDEIAAQVHRGRSGDFAQLLSFAKLMGNASAAPVAAADAPGRIGIWKLDADAGVFSRDVAATSDWAYWAQVQNIPAKSERRRILLLGESVARGMFYDPGYTPAQVLEQLMSGHLGGEAPQVIDLARTNATMATLRRIAEQAEQLAPDMVAIFAGNNWAGNRSYLGEGHAYALLAGLREGGINGLRRKLETILAAEIGKLVDAIAELYARRGVPVCWVLPEFNLGDWRDPKVYVHWLQTPEANERWLALLAQAEAALARGEFAQARVAAEAMLALDHGDCATTAYVLAACHEGLGQDGERRRYLEMAKDASIVDFTRSYSPRITAAIRRQLLEKAAEKGHRVVDLQQVFPAATGEAIAGKEMFLDYCHLTSQGIRMSMAALGEELLQQGLAKPASLEALLPHAPWPSDADEADAHLLAAIHNAHWGQVYDVVLHYCRRAADKSASVLELMGIIVEIQNERLPVWMNARATELLETVSPQIKRYLFSMEFKCLDRLLLDAFAQCCAEHGIDLASRLSELRLRAHSLGTLGRVDLLDPYYHSTSFSNQQFIDGGVNQRNDFFKGYEPVSEFCFVSDASDAATLRITLKSADGADGAQAQLRINGEAWGELALSGQWRTHEIEVPLARVKPGVNRVDLVWPTPSLDGSAQIDQIGRDIRQNAMSEIYPIYGHIYAMEAHAGAGRAALA</sequence>
<protein>
    <recommendedName>
        <fullName evidence="3">SGNH hydrolase-type esterase domain-containing protein</fullName>
    </recommendedName>
</protein>
<name>A0AAU9AXD6_LYSEN</name>
<dbReference type="KEGG" id="lem:LEN_4032"/>
<dbReference type="EMBL" id="AP014940">
    <property type="protein sequence ID" value="BAV99519.1"/>
    <property type="molecule type" value="Genomic_DNA"/>
</dbReference>
<dbReference type="AlphaFoldDB" id="A0AAU9AXD6"/>
<reference evidence="1 2" key="1">
    <citation type="journal article" date="2017" name="DNA Res.">
        <title>Complete genome sequence and expression profile of the commercial lytic enzyme producer Lysobacter enzymogenes M497-1.</title>
        <authorList>
            <person name="Takami H."/>
            <person name="Toyoda A."/>
            <person name="Uchiyama I."/>
            <person name="Itoh T."/>
            <person name="Takaki Y."/>
            <person name="Arai W."/>
            <person name="Nishi S."/>
            <person name="Kawai M."/>
            <person name="Shinya K."/>
            <person name="Ikeda H."/>
        </authorList>
    </citation>
    <scope>NUCLEOTIDE SEQUENCE [LARGE SCALE GENOMIC DNA]</scope>
    <source>
        <strain evidence="1 2">M497-1</strain>
    </source>
</reference>
<proteinExistence type="predicted"/>
<dbReference type="GO" id="GO:0016788">
    <property type="term" value="F:hydrolase activity, acting on ester bonds"/>
    <property type="evidence" value="ECO:0007669"/>
    <property type="project" value="UniProtKB-ARBA"/>
</dbReference>
<dbReference type="InterPro" id="IPR036514">
    <property type="entry name" value="SGNH_hydro_sf"/>
</dbReference>
<dbReference type="Gene3D" id="3.40.50.1110">
    <property type="entry name" value="SGNH hydrolase"/>
    <property type="match status" value="1"/>
</dbReference>
<organism evidence="1 2">
    <name type="scientific">Lysobacter enzymogenes</name>
    <dbReference type="NCBI Taxonomy" id="69"/>
    <lineage>
        <taxon>Bacteria</taxon>
        <taxon>Pseudomonadati</taxon>
        <taxon>Pseudomonadota</taxon>
        <taxon>Gammaproteobacteria</taxon>
        <taxon>Lysobacterales</taxon>
        <taxon>Lysobacteraceae</taxon>
        <taxon>Lysobacter</taxon>
    </lineage>
</organism>
<dbReference type="SUPFAM" id="SSF52266">
    <property type="entry name" value="SGNH hydrolase"/>
    <property type="match status" value="1"/>
</dbReference>
<gene>
    <name evidence="1" type="ORF">LEN_4032</name>
</gene>
<evidence type="ECO:0000313" key="2">
    <source>
        <dbReference type="Proteomes" id="UP000218824"/>
    </source>
</evidence>
<dbReference type="GeneID" id="83065821"/>
<evidence type="ECO:0008006" key="3">
    <source>
        <dbReference type="Google" id="ProtNLM"/>
    </source>
</evidence>
<dbReference type="Proteomes" id="UP000218824">
    <property type="component" value="Chromosome"/>
</dbReference>
<accession>A0AAU9AXD6</accession>
<evidence type="ECO:0000313" key="1">
    <source>
        <dbReference type="EMBL" id="BAV99519.1"/>
    </source>
</evidence>
<dbReference type="RefSeq" id="WP_096380152.1">
    <property type="nucleotide sequence ID" value="NZ_AP014940.1"/>
</dbReference>